<evidence type="ECO:0000259" key="1">
    <source>
        <dbReference type="PROSITE" id="PS50181"/>
    </source>
</evidence>
<gene>
    <name evidence="2" type="ORF">LAESUDRAFT_764270</name>
</gene>
<evidence type="ECO:0000313" key="3">
    <source>
        <dbReference type="Proteomes" id="UP000076871"/>
    </source>
</evidence>
<dbReference type="GeneID" id="63830439"/>
<accession>A0A165BDN8</accession>
<keyword evidence="3" id="KW-1185">Reference proteome</keyword>
<dbReference type="RefSeq" id="XP_040758555.1">
    <property type="nucleotide sequence ID" value="XM_040913411.1"/>
</dbReference>
<sequence>MGLTSLPEDVLLDIASFLSVFDLLSLKQTCRALHAFGSSDYLWHNLADQLELPLDVPPGITIKSLSHDELQQIVIKAIRLEVNWRERTPSAKRITPLVCDTDEPYVDEMQFLLGGKWLLTAQRHRQVERRWHSRIVLWSLEDVQDAYRAATIELPGAYRSSTFELQKGGESVTLAVGMNDGADVIIIYSVDLRDRPEFSYFAPPAPSPLRRISLPGHPRAPNIRPVIHQLAISEGRIAATVVVPGGNCSLQLFVADTRTMFSGWVHPRYFESFSNLWVRLYEGFLLLLGTMHSRLGTMHSRLVLRIYNIPTKRRAGMLQPITDNHSDDEDHRFVDLGPVVAEFEQPLRADSEIHDISRVSVPSASCLSVMIFYSFHDSSSGIGQVTRFRLPPSAREDNGGVSGATSYFPMPPHVSAQLAQVGPGGRAIWLEHNWETQNKRIMRYQPRKGARVGLLIPSDPALPFTPNICHSLAFDEVTGRVCLGLFNGDVYVLDFV</sequence>
<evidence type="ECO:0000313" key="2">
    <source>
        <dbReference type="EMBL" id="KZT00815.1"/>
    </source>
</evidence>
<dbReference type="SUPFAM" id="SSF81383">
    <property type="entry name" value="F-box domain"/>
    <property type="match status" value="1"/>
</dbReference>
<dbReference type="AlphaFoldDB" id="A0A165BDN8"/>
<dbReference type="SMART" id="SM00256">
    <property type="entry name" value="FBOX"/>
    <property type="match status" value="1"/>
</dbReference>
<organism evidence="2 3">
    <name type="scientific">Laetiporus sulphureus 93-53</name>
    <dbReference type="NCBI Taxonomy" id="1314785"/>
    <lineage>
        <taxon>Eukaryota</taxon>
        <taxon>Fungi</taxon>
        <taxon>Dikarya</taxon>
        <taxon>Basidiomycota</taxon>
        <taxon>Agaricomycotina</taxon>
        <taxon>Agaricomycetes</taxon>
        <taxon>Polyporales</taxon>
        <taxon>Laetiporus</taxon>
    </lineage>
</organism>
<dbReference type="InParanoid" id="A0A165BDN8"/>
<feature type="domain" description="F-box" evidence="1">
    <location>
        <begin position="1"/>
        <end position="46"/>
    </location>
</feature>
<proteinExistence type="predicted"/>
<name>A0A165BDN8_9APHY</name>
<reference evidence="2 3" key="1">
    <citation type="journal article" date="2016" name="Mol. Biol. Evol.">
        <title>Comparative Genomics of Early-Diverging Mushroom-Forming Fungi Provides Insights into the Origins of Lignocellulose Decay Capabilities.</title>
        <authorList>
            <person name="Nagy L.G."/>
            <person name="Riley R."/>
            <person name="Tritt A."/>
            <person name="Adam C."/>
            <person name="Daum C."/>
            <person name="Floudas D."/>
            <person name="Sun H."/>
            <person name="Yadav J.S."/>
            <person name="Pangilinan J."/>
            <person name="Larsson K.H."/>
            <person name="Matsuura K."/>
            <person name="Barry K."/>
            <person name="Labutti K."/>
            <person name="Kuo R."/>
            <person name="Ohm R.A."/>
            <person name="Bhattacharya S.S."/>
            <person name="Shirouzu T."/>
            <person name="Yoshinaga Y."/>
            <person name="Martin F.M."/>
            <person name="Grigoriev I.V."/>
            <person name="Hibbett D.S."/>
        </authorList>
    </citation>
    <scope>NUCLEOTIDE SEQUENCE [LARGE SCALE GENOMIC DNA]</scope>
    <source>
        <strain evidence="2 3">93-53</strain>
    </source>
</reference>
<dbReference type="InterPro" id="IPR001810">
    <property type="entry name" value="F-box_dom"/>
</dbReference>
<dbReference type="OrthoDB" id="424465at2759"/>
<dbReference type="Gene3D" id="1.20.1280.50">
    <property type="match status" value="1"/>
</dbReference>
<dbReference type="STRING" id="1314785.A0A165BDN8"/>
<dbReference type="InterPro" id="IPR036047">
    <property type="entry name" value="F-box-like_dom_sf"/>
</dbReference>
<dbReference type="PROSITE" id="PS50181">
    <property type="entry name" value="FBOX"/>
    <property type="match status" value="1"/>
</dbReference>
<dbReference type="EMBL" id="KV427676">
    <property type="protein sequence ID" value="KZT00815.1"/>
    <property type="molecule type" value="Genomic_DNA"/>
</dbReference>
<protein>
    <recommendedName>
        <fullName evidence="1">F-box domain-containing protein</fullName>
    </recommendedName>
</protein>
<dbReference type="Proteomes" id="UP000076871">
    <property type="component" value="Unassembled WGS sequence"/>
</dbReference>
<dbReference type="Pfam" id="PF12937">
    <property type="entry name" value="F-box-like"/>
    <property type="match status" value="1"/>
</dbReference>